<keyword evidence="2" id="KW-1003">Cell membrane</keyword>
<evidence type="ECO:0000256" key="5">
    <source>
        <dbReference type="ARBA" id="ARBA00023136"/>
    </source>
</evidence>
<keyword evidence="3" id="KW-0812">Transmembrane</keyword>
<keyword evidence="5" id="KW-0472">Membrane</keyword>
<feature type="region of interest" description="Disordered" evidence="6">
    <location>
        <begin position="288"/>
        <end position="404"/>
    </location>
</feature>
<evidence type="ECO:0000256" key="1">
    <source>
        <dbReference type="ARBA" id="ARBA00004162"/>
    </source>
</evidence>
<protein>
    <submittedName>
        <fullName evidence="8">Anti-sigma factor domain-containing protein</fullName>
    </submittedName>
</protein>
<feature type="compositionally biased region" description="Low complexity" evidence="6">
    <location>
        <begin position="297"/>
        <end position="307"/>
    </location>
</feature>
<dbReference type="InterPro" id="IPR055431">
    <property type="entry name" value="RsgI_M"/>
</dbReference>
<evidence type="ECO:0000313" key="9">
    <source>
        <dbReference type="Proteomes" id="UP001597343"/>
    </source>
</evidence>
<evidence type="ECO:0000259" key="7">
    <source>
        <dbReference type="PROSITE" id="PS51849"/>
    </source>
</evidence>
<dbReference type="RefSeq" id="WP_386044408.1">
    <property type="nucleotide sequence ID" value="NZ_JBHUIO010000002.1"/>
</dbReference>
<dbReference type="Proteomes" id="UP001597343">
    <property type="component" value="Unassembled WGS sequence"/>
</dbReference>
<accession>A0ABW4ZUS9</accession>
<dbReference type="Pfam" id="PF12791">
    <property type="entry name" value="RsgI_N"/>
    <property type="match status" value="1"/>
</dbReference>
<gene>
    <name evidence="8" type="ORF">ACFSOY_04930</name>
</gene>
<comment type="caution">
    <text evidence="8">The sequence shown here is derived from an EMBL/GenBank/DDBJ whole genome shotgun (WGS) entry which is preliminary data.</text>
</comment>
<evidence type="ECO:0000256" key="4">
    <source>
        <dbReference type="ARBA" id="ARBA00022989"/>
    </source>
</evidence>
<dbReference type="EMBL" id="JBHUIO010000002">
    <property type="protein sequence ID" value="MFD2169365.1"/>
    <property type="molecule type" value="Genomic_DNA"/>
</dbReference>
<reference evidence="9" key="1">
    <citation type="journal article" date="2019" name="Int. J. Syst. Evol. Microbiol.">
        <title>The Global Catalogue of Microorganisms (GCM) 10K type strain sequencing project: providing services to taxonomists for standard genome sequencing and annotation.</title>
        <authorList>
            <consortium name="The Broad Institute Genomics Platform"/>
            <consortium name="The Broad Institute Genome Sequencing Center for Infectious Disease"/>
            <person name="Wu L."/>
            <person name="Ma J."/>
        </authorList>
    </citation>
    <scope>NUCLEOTIDE SEQUENCE [LARGE SCALE GENOMIC DNA]</scope>
    <source>
        <strain evidence="9">CGMCC 1.13574</strain>
    </source>
</reference>
<evidence type="ECO:0000256" key="3">
    <source>
        <dbReference type="ARBA" id="ARBA00022692"/>
    </source>
</evidence>
<organism evidence="8 9">
    <name type="scientific">Tumebacillus lipolyticus</name>
    <dbReference type="NCBI Taxonomy" id="1280370"/>
    <lineage>
        <taxon>Bacteria</taxon>
        <taxon>Bacillati</taxon>
        <taxon>Bacillota</taxon>
        <taxon>Bacilli</taxon>
        <taxon>Bacillales</taxon>
        <taxon>Alicyclobacillaceae</taxon>
        <taxon>Tumebacillus</taxon>
    </lineage>
</organism>
<feature type="domain" description="RsgI N-terminal anti-sigma" evidence="7">
    <location>
        <begin position="3"/>
        <end position="50"/>
    </location>
</feature>
<name>A0ABW4ZUS9_9BACL</name>
<keyword evidence="4" id="KW-1133">Transmembrane helix</keyword>
<evidence type="ECO:0000313" key="8">
    <source>
        <dbReference type="EMBL" id="MFD2169365.1"/>
    </source>
</evidence>
<sequence length="404" mass="44935">MQRKGIVMQVAGDLVIVMTKDRQFLKIPWADGMVVGQEIDVPEAVVNRSASARNLTPLPWYKRTWNTAWKRTGVIAATVLLAASVWTSTALFSEPTAYAYVTVDINPSIELSIDNHRRVVAAVPLNDEAKEILEGQTLKSMAVEDAVGKLAEIARSRGYLKEKTEVIITASPAVADDLLTEDLNLNKVESELVAHVESIMKSAGDQVEVGGIVVSKDVRESAQSAGLSAGKYALYLAAMQSGIQVDLEEMKNKSISKLVDQRGQKLGEVLRDLKGGKQLDDWNRQVKDKAKGTSQGVPNVVPSNVNNRQQEQKSSKQNGKQEWQVGKQQEWKNSNKNNLEKGDQKQQREKDWKTQSPQPKKWDGRAGEWKQGTSRNQGGNDKKSKVDPPNNQDRKNNDQKEQRR</sequence>
<dbReference type="InterPro" id="IPR024449">
    <property type="entry name" value="Anti-sigma_RsgI_N"/>
</dbReference>
<comment type="subcellular location">
    <subcellularLocation>
        <location evidence="1">Cell membrane</location>
        <topology evidence="1">Single-pass membrane protein</topology>
    </subcellularLocation>
</comment>
<keyword evidence="9" id="KW-1185">Reference proteome</keyword>
<feature type="compositionally biased region" description="Basic and acidic residues" evidence="6">
    <location>
        <begin position="338"/>
        <end position="353"/>
    </location>
</feature>
<dbReference type="Pfam" id="PF23750">
    <property type="entry name" value="RsgI_M"/>
    <property type="match status" value="1"/>
</dbReference>
<feature type="compositionally biased region" description="Basic and acidic residues" evidence="6">
    <location>
        <begin position="380"/>
        <end position="404"/>
    </location>
</feature>
<evidence type="ECO:0000256" key="6">
    <source>
        <dbReference type="SAM" id="MobiDB-lite"/>
    </source>
</evidence>
<evidence type="ECO:0000256" key="2">
    <source>
        <dbReference type="ARBA" id="ARBA00022475"/>
    </source>
</evidence>
<proteinExistence type="predicted"/>
<dbReference type="PROSITE" id="PS51849">
    <property type="entry name" value="RSGI_N"/>
    <property type="match status" value="1"/>
</dbReference>